<reference evidence="1" key="1">
    <citation type="journal article" date="2015" name="Nature">
        <title>Complex archaea that bridge the gap between prokaryotes and eukaryotes.</title>
        <authorList>
            <person name="Spang A."/>
            <person name="Saw J.H."/>
            <person name="Jorgensen S.L."/>
            <person name="Zaremba-Niedzwiedzka K."/>
            <person name="Martijn J."/>
            <person name="Lind A.E."/>
            <person name="van Eijk R."/>
            <person name="Schleper C."/>
            <person name="Guy L."/>
            <person name="Ettema T.J."/>
        </authorList>
    </citation>
    <scope>NUCLEOTIDE SEQUENCE</scope>
</reference>
<organism evidence="1">
    <name type="scientific">marine sediment metagenome</name>
    <dbReference type="NCBI Taxonomy" id="412755"/>
    <lineage>
        <taxon>unclassified sequences</taxon>
        <taxon>metagenomes</taxon>
        <taxon>ecological metagenomes</taxon>
    </lineage>
</organism>
<accession>A0A0F9JRF7</accession>
<name>A0A0F9JRF7_9ZZZZ</name>
<evidence type="ECO:0000313" key="1">
    <source>
        <dbReference type="EMBL" id="KKM72238.1"/>
    </source>
</evidence>
<protein>
    <submittedName>
        <fullName evidence="1">Uncharacterized protein</fullName>
    </submittedName>
</protein>
<gene>
    <name evidence="1" type="ORF">LCGC14_1422530</name>
</gene>
<dbReference type="EMBL" id="LAZR01009508">
    <property type="protein sequence ID" value="KKM72238.1"/>
    <property type="molecule type" value="Genomic_DNA"/>
</dbReference>
<dbReference type="AlphaFoldDB" id="A0A0F9JRF7"/>
<proteinExistence type="predicted"/>
<comment type="caution">
    <text evidence="1">The sequence shown here is derived from an EMBL/GenBank/DDBJ whole genome shotgun (WGS) entry which is preliminary data.</text>
</comment>
<sequence>MSSTDKQHPVPATLDAFEKVFEAIKDLAMIGRISPVEDELLAGIAGQLHELHEQFGEREYLAAIARAGGNEEFDPEDKDLKRKLQTRLVMQAETNRGSALSELATQELFDNLNDEDAN</sequence>